<dbReference type="InterPro" id="IPR011010">
    <property type="entry name" value="DNA_brk_join_enz"/>
</dbReference>
<dbReference type="Proteomes" id="UP000095594">
    <property type="component" value="Unassembled WGS sequence"/>
</dbReference>
<feature type="domain" description="Tyr recombinase" evidence="2">
    <location>
        <begin position="137"/>
        <end position="309"/>
    </location>
</feature>
<proteinExistence type="predicted"/>
<dbReference type="GO" id="GO:0006310">
    <property type="term" value="P:DNA recombination"/>
    <property type="evidence" value="ECO:0007669"/>
    <property type="project" value="UniProtKB-KW"/>
</dbReference>
<dbReference type="Gene3D" id="1.10.443.10">
    <property type="entry name" value="Intergrase catalytic core"/>
    <property type="match status" value="1"/>
</dbReference>
<dbReference type="Pfam" id="PF00589">
    <property type="entry name" value="Phage_integrase"/>
    <property type="match status" value="1"/>
</dbReference>
<evidence type="ECO:0000313" key="3">
    <source>
        <dbReference type="EMBL" id="CUP26665.1"/>
    </source>
</evidence>
<gene>
    <name evidence="3" type="ORF">ERS852471_03299</name>
</gene>
<evidence type="ECO:0000259" key="2">
    <source>
        <dbReference type="PROSITE" id="PS51898"/>
    </source>
</evidence>
<accession>A0A174LY92</accession>
<name>A0A174LY92_9CLOT</name>
<reference evidence="3 4" key="1">
    <citation type="submission" date="2015-09" db="EMBL/GenBank/DDBJ databases">
        <authorList>
            <consortium name="Pathogen Informatics"/>
        </authorList>
    </citation>
    <scope>NUCLEOTIDE SEQUENCE [LARGE SCALE GENOMIC DNA]</scope>
    <source>
        <strain evidence="3 4">2789STDY5834856</strain>
    </source>
</reference>
<keyword evidence="1" id="KW-0233">DNA recombination</keyword>
<dbReference type="GO" id="GO:0015074">
    <property type="term" value="P:DNA integration"/>
    <property type="evidence" value="ECO:0007669"/>
    <property type="project" value="InterPro"/>
</dbReference>
<dbReference type="SUPFAM" id="SSF56349">
    <property type="entry name" value="DNA breaking-rejoining enzymes"/>
    <property type="match status" value="1"/>
</dbReference>
<sequence length="309" mass="35742">MSKQKNLRYQIIQVCKDNFRENIDKHSYYAQNGRDQADIIFSYTSKINIEKVGKNFAKFMKEEYPQIKKLSDIKANHVQSYLDGKVETCKDTTLKTYGGAMRKLEKLINNTYKSANLDYSSKIVIPKSECDDDTNRGVKAQISRDDYNKILDVAKNSSCQSAYAVRLQEHLGIRVSEIATLDRDKVHFSDDGTATINITNTKGGRSMSRELDEEGSALVKEILEQNFDDNKLFSIRSSSINDYLRDTEDILQIDRHSFHDIRRTLAQEFYDELREQGYSEKEAADQTSLFLNHNKDREALLKRSYINLH</sequence>
<dbReference type="InterPro" id="IPR013762">
    <property type="entry name" value="Integrase-like_cat_sf"/>
</dbReference>
<dbReference type="InterPro" id="IPR002104">
    <property type="entry name" value="Integrase_catalytic"/>
</dbReference>
<organism evidence="3 4">
    <name type="scientific">Clostridium disporicum</name>
    <dbReference type="NCBI Taxonomy" id="84024"/>
    <lineage>
        <taxon>Bacteria</taxon>
        <taxon>Bacillati</taxon>
        <taxon>Bacillota</taxon>
        <taxon>Clostridia</taxon>
        <taxon>Eubacteriales</taxon>
        <taxon>Clostridiaceae</taxon>
        <taxon>Clostridium</taxon>
    </lineage>
</organism>
<protein>
    <submittedName>
        <fullName evidence="3">Phage integrase family protein</fullName>
    </submittedName>
</protein>
<evidence type="ECO:0000313" key="4">
    <source>
        <dbReference type="Proteomes" id="UP000095594"/>
    </source>
</evidence>
<dbReference type="RefSeq" id="WP_055268472.1">
    <property type="nucleotide sequence ID" value="NZ_CABIXQ010000041.1"/>
</dbReference>
<dbReference type="PROSITE" id="PS51898">
    <property type="entry name" value="TYR_RECOMBINASE"/>
    <property type="match status" value="1"/>
</dbReference>
<evidence type="ECO:0000256" key="1">
    <source>
        <dbReference type="ARBA" id="ARBA00023172"/>
    </source>
</evidence>
<dbReference type="GO" id="GO:0003677">
    <property type="term" value="F:DNA binding"/>
    <property type="evidence" value="ECO:0007669"/>
    <property type="project" value="InterPro"/>
</dbReference>
<dbReference type="EMBL" id="CYZX01000041">
    <property type="protein sequence ID" value="CUP26665.1"/>
    <property type="molecule type" value="Genomic_DNA"/>
</dbReference>
<dbReference type="AlphaFoldDB" id="A0A174LY92"/>